<protein>
    <recommendedName>
        <fullName evidence="2">General secretion pathway GspH domain-containing protein</fullName>
    </recommendedName>
</protein>
<sequence>MELVLVLSIIAMASILVLPTVGSLEGRTFSAQVRAASSLLNYARRTAVVTGQPSTASFYPILDEEEDDANTRRSSVGTWQSNGANLHFRDSTDRESEIQELIEITFYPEGGSTGGTLLLEQGAQLVSIKIDPFTGRVVTKYEED</sequence>
<dbReference type="InterPro" id="IPR045584">
    <property type="entry name" value="Pilin-like"/>
</dbReference>
<evidence type="ECO:0008006" key="2">
    <source>
        <dbReference type="Google" id="ProtNLM"/>
    </source>
</evidence>
<dbReference type="GO" id="GO:0005886">
    <property type="term" value="C:plasma membrane"/>
    <property type="evidence" value="ECO:0007669"/>
    <property type="project" value="UniProtKB-SubCell"/>
</dbReference>
<dbReference type="AlphaFoldDB" id="A0A381QPI4"/>
<dbReference type="GO" id="GO:0015627">
    <property type="term" value="C:type II protein secretion system complex"/>
    <property type="evidence" value="ECO:0007669"/>
    <property type="project" value="InterPro"/>
</dbReference>
<dbReference type="EMBL" id="UINC01001403">
    <property type="protein sequence ID" value="SUZ79827.1"/>
    <property type="molecule type" value="Genomic_DNA"/>
</dbReference>
<dbReference type="GO" id="GO:0015628">
    <property type="term" value="P:protein secretion by the type II secretion system"/>
    <property type="evidence" value="ECO:0007669"/>
    <property type="project" value="InterPro"/>
</dbReference>
<dbReference type="SUPFAM" id="SSF54523">
    <property type="entry name" value="Pili subunits"/>
    <property type="match status" value="1"/>
</dbReference>
<accession>A0A381QPI4</accession>
<reference evidence="1" key="1">
    <citation type="submission" date="2018-05" db="EMBL/GenBank/DDBJ databases">
        <authorList>
            <person name="Lanie J.A."/>
            <person name="Ng W.-L."/>
            <person name="Kazmierczak K.M."/>
            <person name="Andrzejewski T.M."/>
            <person name="Davidsen T.M."/>
            <person name="Wayne K.J."/>
            <person name="Tettelin H."/>
            <person name="Glass J.I."/>
            <person name="Rusch D."/>
            <person name="Podicherti R."/>
            <person name="Tsui H.-C.T."/>
            <person name="Winkler M.E."/>
        </authorList>
    </citation>
    <scope>NUCLEOTIDE SEQUENCE</scope>
</reference>
<proteinExistence type="predicted"/>
<organism evidence="1">
    <name type="scientific">marine metagenome</name>
    <dbReference type="NCBI Taxonomy" id="408172"/>
    <lineage>
        <taxon>unclassified sequences</taxon>
        <taxon>metagenomes</taxon>
        <taxon>ecological metagenomes</taxon>
    </lineage>
</organism>
<evidence type="ECO:0000313" key="1">
    <source>
        <dbReference type="EMBL" id="SUZ79827.1"/>
    </source>
</evidence>
<gene>
    <name evidence="1" type="ORF">METZ01_LOCUS32681</name>
</gene>
<name>A0A381QPI4_9ZZZZ</name>